<dbReference type="Proteomes" id="UP000276417">
    <property type="component" value="Chromosome 2"/>
</dbReference>
<feature type="transmembrane region" description="Helical" evidence="2">
    <location>
        <begin position="70"/>
        <end position="94"/>
    </location>
</feature>
<dbReference type="EMBL" id="CP034184">
    <property type="protein sequence ID" value="AZI44359.1"/>
    <property type="molecule type" value="Genomic_DNA"/>
</dbReference>
<name>A0A3G8YG88_9DEIO</name>
<evidence type="ECO:0000313" key="3">
    <source>
        <dbReference type="EMBL" id="AZI44359.1"/>
    </source>
</evidence>
<feature type="transmembrane region" description="Helical" evidence="2">
    <location>
        <begin position="106"/>
        <end position="126"/>
    </location>
</feature>
<sequence length="171" mass="18110">MRQFFRLIDIHLRFFVAVVLLACGSAFAQDVQLGSGLDFRAWGSSAAVFAALGVAPAVTLIKARFPALSGWWVLAVSLALSEVGSYVLYAANLLTDQTYAAYQPPFIWILFGFSAFLIASGGYAVLAQLLSKTNSRTVTATATAAQPATDTSPALPPTAEVVINPAPKEQP</sequence>
<protein>
    <submittedName>
        <fullName evidence="3">Uncharacterized protein</fullName>
    </submittedName>
</protein>
<dbReference type="RefSeq" id="WP_124873922.1">
    <property type="nucleotide sequence ID" value="NZ_CP034184.1"/>
</dbReference>
<keyword evidence="4" id="KW-1185">Reference proteome</keyword>
<evidence type="ECO:0000256" key="2">
    <source>
        <dbReference type="SAM" id="Phobius"/>
    </source>
</evidence>
<evidence type="ECO:0000313" key="4">
    <source>
        <dbReference type="Proteomes" id="UP000276417"/>
    </source>
</evidence>
<feature type="compositionally biased region" description="Low complexity" evidence="1">
    <location>
        <begin position="142"/>
        <end position="153"/>
    </location>
</feature>
<accession>A0A3G8YG88</accession>
<evidence type="ECO:0000256" key="1">
    <source>
        <dbReference type="SAM" id="MobiDB-lite"/>
    </source>
</evidence>
<keyword evidence="2" id="KW-1133">Transmembrane helix</keyword>
<reference evidence="3 4" key="1">
    <citation type="submission" date="2018-11" db="EMBL/GenBank/DDBJ databases">
        <title>Deinococcus shelandsis sp. nov., isolated from South Shetland Islands soil of Antarctica.</title>
        <authorList>
            <person name="Tian J."/>
        </authorList>
    </citation>
    <scope>NUCLEOTIDE SEQUENCE [LARGE SCALE GENOMIC DNA]</scope>
    <source>
        <strain evidence="3 4">S14-83T</strain>
    </source>
</reference>
<gene>
    <name evidence="3" type="ORF">EHF33_15875</name>
</gene>
<dbReference type="KEGG" id="dph:EHF33_15875"/>
<keyword evidence="2" id="KW-0812">Transmembrane</keyword>
<organism evidence="3 4">
    <name type="scientific">Deinococcus psychrotolerans</name>
    <dbReference type="NCBI Taxonomy" id="2489213"/>
    <lineage>
        <taxon>Bacteria</taxon>
        <taxon>Thermotogati</taxon>
        <taxon>Deinococcota</taxon>
        <taxon>Deinococci</taxon>
        <taxon>Deinococcales</taxon>
        <taxon>Deinococcaceae</taxon>
        <taxon>Deinococcus</taxon>
    </lineage>
</organism>
<dbReference type="AlphaFoldDB" id="A0A3G8YG88"/>
<proteinExistence type="predicted"/>
<feature type="transmembrane region" description="Helical" evidence="2">
    <location>
        <begin position="44"/>
        <end position="63"/>
    </location>
</feature>
<feature type="region of interest" description="Disordered" evidence="1">
    <location>
        <begin position="142"/>
        <end position="171"/>
    </location>
</feature>
<keyword evidence="2" id="KW-0472">Membrane</keyword>